<gene>
    <name evidence="2" type="ORF">TNIN_81281</name>
</gene>
<organism evidence="2 3">
    <name type="scientific">Trichonephila inaurata madagascariensis</name>
    <dbReference type="NCBI Taxonomy" id="2747483"/>
    <lineage>
        <taxon>Eukaryota</taxon>
        <taxon>Metazoa</taxon>
        <taxon>Ecdysozoa</taxon>
        <taxon>Arthropoda</taxon>
        <taxon>Chelicerata</taxon>
        <taxon>Arachnida</taxon>
        <taxon>Araneae</taxon>
        <taxon>Araneomorphae</taxon>
        <taxon>Entelegynae</taxon>
        <taxon>Araneoidea</taxon>
        <taxon>Nephilidae</taxon>
        <taxon>Trichonephila</taxon>
        <taxon>Trichonephila inaurata</taxon>
    </lineage>
</organism>
<feature type="region of interest" description="Disordered" evidence="1">
    <location>
        <begin position="1"/>
        <end position="28"/>
    </location>
</feature>
<sequence>MYTDISNPRKEKKKKSSESALWQDNERTPETNPVLVTRAFFVAGTSAFANMCLDFIQGRLPPGLKNVWFQPRQHAFTQARCIKEKVLTYSRP</sequence>
<dbReference type="Proteomes" id="UP000886998">
    <property type="component" value="Unassembled WGS sequence"/>
</dbReference>
<evidence type="ECO:0000313" key="2">
    <source>
        <dbReference type="EMBL" id="GFY61534.1"/>
    </source>
</evidence>
<keyword evidence="3" id="KW-1185">Reference proteome</keyword>
<comment type="caution">
    <text evidence="2">The sequence shown here is derived from an EMBL/GenBank/DDBJ whole genome shotgun (WGS) entry which is preliminary data.</text>
</comment>
<evidence type="ECO:0000313" key="3">
    <source>
        <dbReference type="Proteomes" id="UP000886998"/>
    </source>
</evidence>
<protein>
    <submittedName>
        <fullName evidence="2">Uncharacterized protein</fullName>
    </submittedName>
</protein>
<accession>A0A8X7CE24</accession>
<proteinExistence type="predicted"/>
<reference evidence="2" key="1">
    <citation type="submission" date="2020-08" db="EMBL/GenBank/DDBJ databases">
        <title>Multicomponent nature underlies the extraordinary mechanical properties of spider dragline silk.</title>
        <authorList>
            <person name="Kono N."/>
            <person name="Nakamura H."/>
            <person name="Mori M."/>
            <person name="Yoshida Y."/>
            <person name="Ohtoshi R."/>
            <person name="Malay A.D."/>
            <person name="Moran D.A.P."/>
            <person name="Tomita M."/>
            <person name="Numata K."/>
            <person name="Arakawa K."/>
        </authorList>
    </citation>
    <scope>NUCLEOTIDE SEQUENCE</scope>
</reference>
<evidence type="ECO:0000256" key="1">
    <source>
        <dbReference type="SAM" id="MobiDB-lite"/>
    </source>
</evidence>
<dbReference type="EMBL" id="BMAV01013684">
    <property type="protein sequence ID" value="GFY61534.1"/>
    <property type="molecule type" value="Genomic_DNA"/>
</dbReference>
<dbReference type="AlphaFoldDB" id="A0A8X7CE24"/>
<name>A0A8X7CE24_9ARAC</name>